<feature type="region of interest" description="Disordered" evidence="10">
    <location>
        <begin position="595"/>
        <end position="637"/>
    </location>
</feature>
<accession>A0ABZ2J0B6</accession>
<dbReference type="PROSITE" id="PS00329">
    <property type="entry name" value="HSP70_2"/>
    <property type="match status" value="1"/>
</dbReference>
<name>A0ABZ2J0B6_9BACT</name>
<dbReference type="CDD" id="cd10234">
    <property type="entry name" value="ASKHA_NBD_HSP70_DnaK-like"/>
    <property type="match status" value="1"/>
</dbReference>
<dbReference type="NCBIfam" id="TIGR02350">
    <property type="entry name" value="prok_dnaK"/>
    <property type="match status" value="1"/>
</dbReference>
<dbReference type="NCBIfam" id="NF001413">
    <property type="entry name" value="PRK00290.1"/>
    <property type="match status" value="1"/>
</dbReference>
<feature type="coiled-coil region" evidence="9">
    <location>
        <begin position="246"/>
        <end position="273"/>
    </location>
</feature>
<organism evidence="11 12">
    <name type="scientific">Pseudodesulfovibrio methanolicus</name>
    <dbReference type="NCBI Taxonomy" id="3126690"/>
    <lineage>
        <taxon>Bacteria</taxon>
        <taxon>Pseudomonadati</taxon>
        <taxon>Thermodesulfobacteriota</taxon>
        <taxon>Desulfovibrionia</taxon>
        <taxon>Desulfovibrionales</taxon>
        <taxon>Desulfovibrionaceae</taxon>
    </lineage>
</organism>
<dbReference type="EMBL" id="CP146609">
    <property type="protein sequence ID" value="WWX24278.1"/>
    <property type="molecule type" value="Genomic_DNA"/>
</dbReference>
<keyword evidence="3 7" id="KW-0597">Phosphoprotein</keyword>
<keyword evidence="9" id="KW-0175">Coiled coil</keyword>
<dbReference type="InterPro" id="IPR043129">
    <property type="entry name" value="ATPase_NBD"/>
</dbReference>
<dbReference type="SUPFAM" id="SSF53067">
    <property type="entry name" value="Actin-like ATPase domain"/>
    <property type="match status" value="2"/>
</dbReference>
<dbReference type="InterPro" id="IPR029047">
    <property type="entry name" value="HSP70_peptide-bd_sf"/>
</dbReference>
<evidence type="ECO:0000256" key="3">
    <source>
        <dbReference type="ARBA" id="ARBA00022553"/>
    </source>
</evidence>
<evidence type="ECO:0000256" key="7">
    <source>
        <dbReference type="HAMAP-Rule" id="MF_00332"/>
    </source>
</evidence>
<keyword evidence="4 7" id="KW-0547">Nucleotide-binding</keyword>
<evidence type="ECO:0000256" key="6">
    <source>
        <dbReference type="ARBA" id="ARBA00023016"/>
    </source>
</evidence>
<comment type="induction">
    <text evidence="7">By stress conditions e.g. heat shock.</text>
</comment>
<dbReference type="InterPro" id="IPR029048">
    <property type="entry name" value="HSP70_C_sf"/>
</dbReference>
<evidence type="ECO:0000313" key="12">
    <source>
        <dbReference type="Proteomes" id="UP001385389"/>
    </source>
</evidence>
<evidence type="ECO:0000256" key="8">
    <source>
        <dbReference type="RuleBase" id="RU003322"/>
    </source>
</evidence>
<dbReference type="SUPFAM" id="SSF100920">
    <property type="entry name" value="Heat shock protein 70kD (HSP70), peptide-binding domain"/>
    <property type="match status" value="1"/>
</dbReference>
<dbReference type="Gene3D" id="2.60.34.10">
    <property type="entry name" value="Substrate Binding Domain Of DNAk, Chain A, domain 1"/>
    <property type="match status" value="1"/>
</dbReference>
<keyword evidence="6 7" id="KW-0346">Stress response</keyword>
<evidence type="ECO:0000256" key="1">
    <source>
        <dbReference type="ARBA" id="ARBA00007381"/>
    </source>
</evidence>
<dbReference type="Gene3D" id="1.20.1270.10">
    <property type="match status" value="1"/>
</dbReference>
<keyword evidence="5 7" id="KW-0067">ATP-binding</keyword>
<dbReference type="PANTHER" id="PTHR19375">
    <property type="entry name" value="HEAT SHOCK PROTEIN 70KDA"/>
    <property type="match status" value="1"/>
</dbReference>
<dbReference type="Proteomes" id="UP001385389">
    <property type="component" value="Chromosome"/>
</dbReference>
<keyword evidence="7" id="KW-0143">Chaperone</keyword>
<dbReference type="InterPro" id="IPR013126">
    <property type="entry name" value="Hsp_70_fam"/>
</dbReference>
<evidence type="ECO:0000256" key="10">
    <source>
        <dbReference type="SAM" id="MobiDB-lite"/>
    </source>
</evidence>
<keyword evidence="12" id="KW-1185">Reference proteome</keyword>
<comment type="similarity">
    <text evidence="1 7 8">Belongs to the heat shock protein 70 family.</text>
</comment>
<dbReference type="Gene3D" id="3.30.420.40">
    <property type="match status" value="2"/>
</dbReference>
<dbReference type="InterPro" id="IPR018181">
    <property type="entry name" value="Heat_shock_70_CS"/>
</dbReference>
<dbReference type="InterPro" id="IPR012725">
    <property type="entry name" value="Chaperone_DnaK"/>
</dbReference>
<dbReference type="PRINTS" id="PR00301">
    <property type="entry name" value="HEATSHOCK70"/>
</dbReference>
<sequence length="637" mass="68721">MGKIIGIDLGTTNSCVYVMEGKDPKCVTNPEGGRTTPSVVGFTDKERLVGDIAKRQSVTNPEKTVFAIKRLMGRAAGAPEVQKWQEHCPYKIVAGNGSDAWVEIDGKKYSPPEVSAMILQKLKKDAETYLGEPVTEAVITVPAYFNDSQRQATKDAGKIAGLEVKRIINEPTAASLAYGFDKKANEKIAVFDLGGGTFDISILEVGDNVVEVRATNGDTFLGGEDFDHRIIEYLVNEFKKENGIDLSKDRMALQRLKEAAEKAKHDLSSSMETEVNLPFITADQNGPKHMMVKISRGKLEKLVDDLVDRTVEPCRKALKDAGLSASDIDEVILVGGMTRMPLVQEKVKSFFGKEPNRSVNPDEVVAMGAAIQGGILAGDVKDVLLLDVTPLSLGIETMGGVMTHLIERNTTIPTKKSQVFTTAADNQPSVSIRVFQGERPMCADNKLLGNFELTGIPPAPRGVPQIEVSFDIDANGIVHVNAKDLGTGREQSIQITASSGLSDDEINQMVKDAEAHADEDKKKQALIEARNQADTLVYTSEKSLRDLGDKVDAAVKADIESKIEEVKKALEADDPDQIKAKSDELAQASHKLAEQLYAQQNAENANPGAAAGAAGPEAGSSAKDDDDVVDADYTEVK</sequence>
<reference evidence="11 12" key="1">
    <citation type="submission" date="2024-03" db="EMBL/GenBank/DDBJ databases">
        <title>Phenotype and Genome Characterization of a Sulfate-Reducing Bacterium Pseudodesulfovibrio sp. strain 5S69, isolated from Petroleum Reservoir in Tatarstan (Russia).</title>
        <authorList>
            <person name="Bidzhieva S.K."/>
            <person name="Kadnikov V."/>
            <person name="Tourova T.P."/>
            <person name="Samigullina S.R."/>
            <person name="Sokolova D.S."/>
            <person name="Poltaraus A.B."/>
            <person name="Avtukh A.N."/>
            <person name="Tereshina V.M."/>
            <person name="Mardanov A.V."/>
            <person name="Nazina T.N."/>
        </authorList>
    </citation>
    <scope>NUCLEOTIDE SEQUENCE [LARGE SCALE GENOMIC DNA]</scope>
    <source>
        <strain evidence="11 12">5S69</strain>
    </source>
</reference>
<dbReference type="Gene3D" id="3.90.640.10">
    <property type="entry name" value="Actin, Chain A, domain 4"/>
    <property type="match status" value="1"/>
</dbReference>
<evidence type="ECO:0000256" key="9">
    <source>
        <dbReference type="SAM" id="Coils"/>
    </source>
</evidence>
<protein>
    <recommendedName>
        <fullName evidence="2 7">Chaperone protein DnaK</fullName>
    </recommendedName>
    <alternativeName>
        <fullName evidence="7">HSP70</fullName>
    </alternativeName>
    <alternativeName>
        <fullName evidence="7">Heat shock 70 kDa protein</fullName>
    </alternativeName>
    <alternativeName>
        <fullName evidence="7">Heat shock protein 70</fullName>
    </alternativeName>
</protein>
<dbReference type="Pfam" id="PF00012">
    <property type="entry name" value="HSP70"/>
    <property type="match status" value="1"/>
</dbReference>
<feature type="modified residue" description="Phosphothreonine; by autocatalysis" evidence="7">
    <location>
        <position position="197"/>
    </location>
</feature>
<evidence type="ECO:0000256" key="2">
    <source>
        <dbReference type="ARBA" id="ARBA00014415"/>
    </source>
</evidence>
<proteinExistence type="evidence at transcript level"/>
<feature type="compositionally biased region" description="Acidic residues" evidence="10">
    <location>
        <begin position="624"/>
        <end position="637"/>
    </location>
</feature>
<dbReference type="HAMAP" id="MF_00332">
    <property type="entry name" value="DnaK"/>
    <property type="match status" value="1"/>
</dbReference>
<dbReference type="PROSITE" id="PS00297">
    <property type="entry name" value="HSP70_1"/>
    <property type="match status" value="1"/>
</dbReference>
<comment type="function">
    <text evidence="7">Acts as a chaperone.</text>
</comment>
<dbReference type="RefSeq" id="WP_338669969.1">
    <property type="nucleotide sequence ID" value="NZ_CP146609.1"/>
</dbReference>
<evidence type="ECO:0000256" key="5">
    <source>
        <dbReference type="ARBA" id="ARBA00022840"/>
    </source>
</evidence>
<dbReference type="SUPFAM" id="SSF100934">
    <property type="entry name" value="Heat shock protein 70kD (HSP70), C-terminal subdomain"/>
    <property type="match status" value="1"/>
</dbReference>
<gene>
    <name evidence="7 11" type="primary">dnaK</name>
    <name evidence="11" type="ORF">V8V93_08710</name>
</gene>
<evidence type="ECO:0000256" key="4">
    <source>
        <dbReference type="ARBA" id="ARBA00022741"/>
    </source>
</evidence>
<feature type="compositionally biased region" description="Low complexity" evidence="10">
    <location>
        <begin position="598"/>
        <end position="621"/>
    </location>
</feature>
<dbReference type="NCBIfam" id="NF003520">
    <property type="entry name" value="PRK05183.1"/>
    <property type="match status" value="1"/>
</dbReference>
<dbReference type="PROSITE" id="PS01036">
    <property type="entry name" value="HSP70_3"/>
    <property type="match status" value="1"/>
</dbReference>
<evidence type="ECO:0000313" key="11">
    <source>
        <dbReference type="EMBL" id="WWX24278.1"/>
    </source>
</evidence>